<reference evidence="1" key="2">
    <citation type="submission" date="2020-11" db="EMBL/GenBank/DDBJ databases">
        <authorList>
            <person name="McCartney M.A."/>
            <person name="Auch B."/>
            <person name="Kono T."/>
            <person name="Mallez S."/>
            <person name="Becker A."/>
            <person name="Gohl D.M."/>
            <person name="Silverstein K.A.T."/>
            <person name="Koren S."/>
            <person name="Bechman K.B."/>
            <person name="Herman A."/>
            <person name="Abrahante J.E."/>
            <person name="Garbe J."/>
        </authorList>
    </citation>
    <scope>NUCLEOTIDE SEQUENCE</scope>
    <source>
        <strain evidence="1">Duluth1</strain>
        <tissue evidence="1">Whole animal</tissue>
    </source>
</reference>
<proteinExistence type="predicted"/>
<reference evidence="1" key="1">
    <citation type="journal article" date="2019" name="bioRxiv">
        <title>The Genome of the Zebra Mussel, Dreissena polymorpha: A Resource for Invasive Species Research.</title>
        <authorList>
            <person name="McCartney M.A."/>
            <person name="Auch B."/>
            <person name="Kono T."/>
            <person name="Mallez S."/>
            <person name="Zhang Y."/>
            <person name="Obille A."/>
            <person name="Becker A."/>
            <person name="Abrahante J.E."/>
            <person name="Garbe J."/>
            <person name="Badalamenti J.P."/>
            <person name="Herman A."/>
            <person name="Mangelson H."/>
            <person name="Liachko I."/>
            <person name="Sullivan S."/>
            <person name="Sone E.D."/>
            <person name="Koren S."/>
            <person name="Silverstein K.A.T."/>
            <person name="Beckman K.B."/>
            <person name="Gohl D.M."/>
        </authorList>
    </citation>
    <scope>NUCLEOTIDE SEQUENCE</scope>
    <source>
        <strain evidence="1">Duluth1</strain>
        <tissue evidence="1">Whole animal</tissue>
    </source>
</reference>
<keyword evidence="2" id="KW-1185">Reference proteome</keyword>
<dbReference type="EMBL" id="JAIWYP010000011">
    <property type="protein sequence ID" value="KAH3741366.1"/>
    <property type="molecule type" value="Genomic_DNA"/>
</dbReference>
<organism evidence="1 2">
    <name type="scientific">Dreissena polymorpha</name>
    <name type="common">Zebra mussel</name>
    <name type="synonym">Mytilus polymorpha</name>
    <dbReference type="NCBI Taxonomy" id="45954"/>
    <lineage>
        <taxon>Eukaryota</taxon>
        <taxon>Metazoa</taxon>
        <taxon>Spiralia</taxon>
        <taxon>Lophotrochozoa</taxon>
        <taxon>Mollusca</taxon>
        <taxon>Bivalvia</taxon>
        <taxon>Autobranchia</taxon>
        <taxon>Heteroconchia</taxon>
        <taxon>Euheterodonta</taxon>
        <taxon>Imparidentia</taxon>
        <taxon>Neoheterodontei</taxon>
        <taxon>Myida</taxon>
        <taxon>Dreissenoidea</taxon>
        <taxon>Dreissenidae</taxon>
        <taxon>Dreissena</taxon>
    </lineage>
</organism>
<dbReference type="Proteomes" id="UP000828390">
    <property type="component" value="Unassembled WGS sequence"/>
</dbReference>
<name>A0A9D4DBM4_DREPO</name>
<protein>
    <submittedName>
        <fullName evidence="1">Uncharacterized protein</fullName>
    </submittedName>
</protein>
<comment type="caution">
    <text evidence="1">The sequence shown here is derived from an EMBL/GenBank/DDBJ whole genome shotgun (WGS) entry which is preliminary data.</text>
</comment>
<dbReference type="AlphaFoldDB" id="A0A9D4DBM4"/>
<evidence type="ECO:0000313" key="1">
    <source>
        <dbReference type="EMBL" id="KAH3741366.1"/>
    </source>
</evidence>
<gene>
    <name evidence="1" type="ORF">DPMN_048091</name>
</gene>
<evidence type="ECO:0000313" key="2">
    <source>
        <dbReference type="Proteomes" id="UP000828390"/>
    </source>
</evidence>
<sequence>MFNLDLETRQKSTKKTALLPGSHVFQGTGTIFKNQLDTALRVTWVNFEHAQNLRGEDNLLKPMCDVRIMLSLDCHNVLATSIRFSLRPFHTNGTYHATSRVLTRFYYSHKRINAPPLDIIITTVLTKFHEDWTPYFSPPAGHVFHWTRTTFKLI</sequence>
<accession>A0A9D4DBM4</accession>